<feature type="compositionally biased region" description="Low complexity" evidence="1">
    <location>
        <begin position="103"/>
        <end position="112"/>
    </location>
</feature>
<dbReference type="InterPro" id="IPR005534">
    <property type="entry name" value="Curli_assmbl/transp-comp_CsgG"/>
</dbReference>
<evidence type="ECO:0008006" key="5">
    <source>
        <dbReference type="Google" id="ProtNLM"/>
    </source>
</evidence>
<accession>K0XA81</accession>
<evidence type="ECO:0000313" key="3">
    <source>
        <dbReference type="EMBL" id="EJZ64684.1"/>
    </source>
</evidence>
<evidence type="ECO:0000256" key="2">
    <source>
        <dbReference type="SAM" id="Phobius"/>
    </source>
</evidence>
<dbReference type="Gene3D" id="3.40.50.10610">
    <property type="entry name" value="ABC-type transport auxiliary lipoprotein component"/>
    <property type="match status" value="1"/>
</dbReference>
<comment type="caution">
    <text evidence="3">The sequence shown here is derived from an EMBL/GenBank/DDBJ whole genome shotgun (WGS) entry which is preliminary data.</text>
</comment>
<evidence type="ECO:0000313" key="4">
    <source>
        <dbReference type="Proteomes" id="UP000006044"/>
    </source>
</evidence>
<proteinExistence type="predicted"/>
<reference evidence="3 4" key="1">
    <citation type="submission" date="2012-08" db="EMBL/GenBank/DDBJ databases">
        <title>The Genome Sequence of Barnesiella intestinihominis YIT 11860.</title>
        <authorList>
            <consortium name="The Broad Institute Genome Sequencing Platform"/>
            <person name="Earl A."/>
            <person name="Ward D."/>
            <person name="Feldgarden M."/>
            <person name="Gevers D."/>
            <person name="Morotomi M."/>
            <person name="Walker B."/>
            <person name="Young S.K."/>
            <person name="Zeng Q."/>
            <person name="Gargeya S."/>
            <person name="Fitzgerald M."/>
            <person name="Haas B."/>
            <person name="Abouelleil A."/>
            <person name="Alvarado L."/>
            <person name="Arachchi H.M."/>
            <person name="Berlin A.M."/>
            <person name="Chapman S.B."/>
            <person name="Goldberg J."/>
            <person name="Griggs A."/>
            <person name="Gujja S."/>
            <person name="Hansen M."/>
            <person name="Howarth C."/>
            <person name="Imamovic A."/>
            <person name="Larimer J."/>
            <person name="McCowen C."/>
            <person name="Montmayeur A."/>
            <person name="Murphy C."/>
            <person name="Neiman D."/>
            <person name="Pearson M."/>
            <person name="Priest M."/>
            <person name="Roberts A."/>
            <person name="Saif S."/>
            <person name="Shea T."/>
            <person name="Sisk P."/>
            <person name="Sykes S."/>
            <person name="Wortman J."/>
            <person name="Nusbaum C."/>
            <person name="Birren B."/>
        </authorList>
    </citation>
    <scope>NUCLEOTIDE SEQUENCE [LARGE SCALE GENOMIC DNA]</scope>
    <source>
        <strain evidence="3 4">YIT 11860</strain>
    </source>
</reference>
<keyword evidence="2" id="KW-0812">Transmembrane</keyword>
<dbReference type="GO" id="GO:0030288">
    <property type="term" value="C:outer membrane-bounded periplasmic space"/>
    <property type="evidence" value="ECO:0007669"/>
    <property type="project" value="InterPro"/>
</dbReference>
<name>K0XA81_9BACT</name>
<keyword evidence="4" id="KW-1185">Reference proteome</keyword>
<dbReference type="HOGENOM" id="CLU_558587_0_0_10"/>
<organism evidence="3 4">
    <name type="scientific">Barnesiella intestinihominis YIT 11860</name>
    <dbReference type="NCBI Taxonomy" id="742726"/>
    <lineage>
        <taxon>Bacteria</taxon>
        <taxon>Pseudomonadati</taxon>
        <taxon>Bacteroidota</taxon>
        <taxon>Bacteroidia</taxon>
        <taxon>Bacteroidales</taxon>
        <taxon>Barnesiellaceae</taxon>
        <taxon>Barnesiella</taxon>
    </lineage>
</organism>
<feature type="transmembrane region" description="Helical" evidence="2">
    <location>
        <begin position="426"/>
        <end position="447"/>
    </location>
</feature>
<dbReference type="Proteomes" id="UP000006044">
    <property type="component" value="Unassembled WGS sequence"/>
</dbReference>
<dbReference type="EMBL" id="ADLE01000008">
    <property type="protein sequence ID" value="EJZ64684.1"/>
    <property type="molecule type" value="Genomic_DNA"/>
</dbReference>
<evidence type="ECO:0000256" key="1">
    <source>
        <dbReference type="SAM" id="MobiDB-lite"/>
    </source>
</evidence>
<protein>
    <recommendedName>
        <fullName evidence="5">Curli production assembly/transport component CsgG</fullName>
    </recommendedName>
</protein>
<feature type="transmembrane region" description="Helical" evidence="2">
    <location>
        <begin position="403"/>
        <end position="420"/>
    </location>
</feature>
<keyword evidence="2" id="KW-0472">Membrane</keyword>
<feature type="region of interest" description="Disordered" evidence="1">
    <location>
        <begin position="102"/>
        <end position="127"/>
    </location>
</feature>
<dbReference type="AlphaFoldDB" id="K0XA81"/>
<dbReference type="STRING" id="742726.HMPREF9448_01166"/>
<keyword evidence="2" id="KW-1133">Transmembrane helix</keyword>
<dbReference type="Pfam" id="PF03783">
    <property type="entry name" value="CsgG"/>
    <property type="match status" value="1"/>
</dbReference>
<gene>
    <name evidence="3" type="ORF">HMPREF9448_01166</name>
</gene>
<sequence length="488" mass="51952">MAAGGTIQAQNEAAGYVISVEGEKVYIDLAAGKVKPGDKVAVYSKEGYFIHPVTKKRLKREPSQVASLEVVKVYTDYSLAKAVPAQSLSKVEVGMSVQCNAMSQSSHSESSSDVYGPPAAKENRPSVLSVDPVRTTDEKVSVFVAPAQVNDVVGVGYFGTYVSDLLMEQLMFCDKVRLLDRTVMGMQMDETDLTGSYIDPNTAIQRGKIAGAQYVVQVTMQKPDVVNVRTGIPLASIMGAFQAGFGKNLGAQYMSNVEVATLTASVSITARVVDLQTGEVLFMSSGTGKAKGKSQLSMEYGALGGAQLNGGADGFKQTVTGQAIQKAFIGIGRNLNQYFNGDAKSRVMGSASGFGNYGDEMKARGFSLYMGTEKISKDDARMLFADHSNLYFRYKSAKSMSNWGWGLIVLGAIGAGSGIFDEYGEFFYIVSPIGGGIMLIGAGLEIASAISIKKIARDYNTMSKQSDYACRLSLVAPATGGLGVRLTF</sequence>